<reference evidence="10" key="1">
    <citation type="submission" date="2020-11" db="EMBL/GenBank/DDBJ databases">
        <authorList>
            <person name="Tran Van P."/>
        </authorList>
    </citation>
    <scope>NUCLEOTIDE SEQUENCE</scope>
</reference>
<comment type="subcellular location">
    <subcellularLocation>
        <location evidence="8">Mitochondrion matrix</location>
    </subcellularLocation>
</comment>
<dbReference type="SUPFAM" id="SSF69012">
    <property type="entry name" value="alpha-ketoacid dehydrogenase kinase, N-terminal domain"/>
    <property type="match status" value="1"/>
</dbReference>
<keyword evidence="6 8" id="KW-0496">Mitochondrion</keyword>
<dbReference type="InterPro" id="IPR036890">
    <property type="entry name" value="HATPase_C_sf"/>
</dbReference>
<name>A0A7R9HJU1_TIMPO</name>
<dbReference type="Gene3D" id="3.30.565.10">
    <property type="entry name" value="Histidine kinase-like ATPase, C-terminal domain"/>
    <property type="match status" value="1"/>
</dbReference>
<keyword evidence="4 8" id="KW-0418">Kinase</keyword>
<dbReference type="GO" id="GO:0005759">
    <property type="term" value="C:mitochondrial matrix"/>
    <property type="evidence" value="ECO:0007669"/>
    <property type="project" value="UniProtKB-SubCell"/>
</dbReference>
<evidence type="ECO:0000256" key="3">
    <source>
        <dbReference type="ARBA" id="ARBA00022741"/>
    </source>
</evidence>
<comment type="similarity">
    <text evidence="1 8">Belongs to the PDK/BCKDK protein kinase family.</text>
</comment>
<feature type="domain" description="Branched-chain alpha-ketoacid dehydrogenase kinase/Pyruvate dehydrogenase kinase N-terminal" evidence="9">
    <location>
        <begin position="1"/>
        <end position="33"/>
    </location>
</feature>
<keyword evidence="2 8" id="KW-0808">Transferase</keyword>
<dbReference type="Pfam" id="PF10436">
    <property type="entry name" value="BCDHK_Adom3"/>
    <property type="match status" value="1"/>
</dbReference>
<keyword evidence="5 8" id="KW-0067">ATP-binding</keyword>
<comment type="catalytic activity">
    <reaction evidence="7">
        <text>L-seryl-[pyruvate dehydrogenase E1 alpha subunit] + ATP = O-phospho-L-seryl-[pyruvate dehydrogenase E1 alpha subunit] + ADP + H(+)</text>
        <dbReference type="Rhea" id="RHEA:23052"/>
        <dbReference type="Rhea" id="RHEA-COMP:13689"/>
        <dbReference type="Rhea" id="RHEA-COMP:13690"/>
        <dbReference type="ChEBI" id="CHEBI:15378"/>
        <dbReference type="ChEBI" id="CHEBI:29999"/>
        <dbReference type="ChEBI" id="CHEBI:30616"/>
        <dbReference type="ChEBI" id="CHEBI:83421"/>
        <dbReference type="ChEBI" id="CHEBI:456216"/>
        <dbReference type="EC" id="2.7.11.2"/>
    </reaction>
</comment>
<evidence type="ECO:0000256" key="2">
    <source>
        <dbReference type="ARBA" id="ARBA00022679"/>
    </source>
</evidence>
<keyword evidence="3 8" id="KW-0547">Nucleotide-binding</keyword>
<dbReference type="EMBL" id="OD069334">
    <property type="protein sequence ID" value="CAD7421925.1"/>
    <property type="molecule type" value="Genomic_DNA"/>
</dbReference>
<evidence type="ECO:0000256" key="8">
    <source>
        <dbReference type="RuleBase" id="RU366032"/>
    </source>
</evidence>
<sequence length="70" mass="8072">MSRISIRMLINQHTLLFGKKPVSNNTRHIGSIDPQCDVMDVVQDAYENARFLCDQYYLSSPELIVKQNSE</sequence>
<dbReference type="GO" id="GO:0005524">
    <property type="term" value="F:ATP binding"/>
    <property type="evidence" value="ECO:0007669"/>
    <property type="project" value="UniProtKB-UniRule"/>
</dbReference>
<organism evidence="10">
    <name type="scientific">Timema poppense</name>
    <name type="common">Walking stick</name>
    <dbReference type="NCBI Taxonomy" id="170557"/>
    <lineage>
        <taxon>Eukaryota</taxon>
        <taxon>Metazoa</taxon>
        <taxon>Ecdysozoa</taxon>
        <taxon>Arthropoda</taxon>
        <taxon>Hexapoda</taxon>
        <taxon>Insecta</taxon>
        <taxon>Pterygota</taxon>
        <taxon>Neoptera</taxon>
        <taxon>Polyneoptera</taxon>
        <taxon>Phasmatodea</taxon>
        <taxon>Timematodea</taxon>
        <taxon>Timematoidea</taxon>
        <taxon>Timematidae</taxon>
        <taxon>Timema</taxon>
    </lineage>
</organism>
<evidence type="ECO:0000259" key="9">
    <source>
        <dbReference type="Pfam" id="PF10436"/>
    </source>
</evidence>
<dbReference type="PANTHER" id="PTHR11947:SF3">
    <property type="entry name" value="[PYRUVATE DEHYDROGENASE (ACETYL-TRANSFERRING)] KINASE, MITOCHONDRIAL"/>
    <property type="match status" value="1"/>
</dbReference>
<dbReference type="InterPro" id="IPR036784">
    <property type="entry name" value="AK/P_DHK_N_sf"/>
</dbReference>
<evidence type="ECO:0000256" key="5">
    <source>
        <dbReference type="ARBA" id="ARBA00022840"/>
    </source>
</evidence>
<evidence type="ECO:0000256" key="1">
    <source>
        <dbReference type="ARBA" id="ARBA00006155"/>
    </source>
</evidence>
<evidence type="ECO:0000256" key="6">
    <source>
        <dbReference type="ARBA" id="ARBA00023128"/>
    </source>
</evidence>
<evidence type="ECO:0000256" key="7">
    <source>
        <dbReference type="ARBA" id="ARBA00048201"/>
    </source>
</evidence>
<dbReference type="PANTHER" id="PTHR11947">
    <property type="entry name" value="PYRUVATE DEHYDROGENASE KINASE"/>
    <property type="match status" value="1"/>
</dbReference>
<dbReference type="GO" id="GO:0010906">
    <property type="term" value="P:regulation of glucose metabolic process"/>
    <property type="evidence" value="ECO:0007669"/>
    <property type="project" value="TreeGrafter"/>
</dbReference>
<gene>
    <name evidence="10" type="ORF">TPSB3V08_LOCUS15340</name>
</gene>
<dbReference type="Gene3D" id="1.20.140.20">
    <property type="entry name" value="Alpha-ketoacid/pyruvate dehydrogenase kinase, N-terminal domain"/>
    <property type="match status" value="1"/>
</dbReference>
<evidence type="ECO:0000313" key="10">
    <source>
        <dbReference type="EMBL" id="CAD7421925.1"/>
    </source>
</evidence>
<accession>A0A7R9HJU1</accession>
<dbReference type="EC" id="2.7.11.-" evidence="8"/>
<evidence type="ECO:0000256" key="4">
    <source>
        <dbReference type="ARBA" id="ARBA00022777"/>
    </source>
</evidence>
<dbReference type="InterPro" id="IPR018955">
    <property type="entry name" value="BCDHK/PDK_N"/>
</dbReference>
<protein>
    <recommendedName>
        <fullName evidence="8">Protein-serine/threonine kinase</fullName>
        <ecNumber evidence="8">2.7.11.-</ecNumber>
    </recommendedName>
</protein>
<proteinExistence type="inferred from homology"/>
<dbReference type="InterPro" id="IPR039028">
    <property type="entry name" value="BCKD/PDK"/>
</dbReference>
<dbReference type="GO" id="GO:0004740">
    <property type="term" value="F:pyruvate dehydrogenase (acetyl-transferring) kinase activity"/>
    <property type="evidence" value="ECO:0007669"/>
    <property type="project" value="UniProtKB-EC"/>
</dbReference>
<dbReference type="AlphaFoldDB" id="A0A7R9HJU1"/>